<proteinExistence type="predicted"/>
<feature type="domain" description="HTH araC/xylS-type" evidence="4">
    <location>
        <begin position="173"/>
        <end position="270"/>
    </location>
</feature>
<dbReference type="eggNOG" id="COG2207">
    <property type="taxonomic scope" value="Bacteria"/>
</dbReference>
<dbReference type="InterPro" id="IPR009057">
    <property type="entry name" value="Homeodomain-like_sf"/>
</dbReference>
<dbReference type="InterPro" id="IPR003313">
    <property type="entry name" value="AraC-bd"/>
</dbReference>
<dbReference type="OrthoDB" id="62429at2"/>
<gene>
    <name evidence="5" type="ORF">OMQ_02135</name>
</gene>
<dbReference type="Pfam" id="PF02311">
    <property type="entry name" value="AraC_binding"/>
    <property type="match status" value="1"/>
</dbReference>
<dbReference type="Gene3D" id="1.10.10.60">
    <property type="entry name" value="Homeodomain-like"/>
    <property type="match status" value="2"/>
</dbReference>
<dbReference type="PATRIC" id="fig|1139996.3.peg.2100"/>
<dbReference type="GO" id="GO:0003700">
    <property type="term" value="F:DNA-binding transcription factor activity"/>
    <property type="evidence" value="ECO:0007669"/>
    <property type="project" value="InterPro"/>
</dbReference>
<evidence type="ECO:0000256" key="2">
    <source>
        <dbReference type="ARBA" id="ARBA00023125"/>
    </source>
</evidence>
<dbReference type="PANTHER" id="PTHR43280">
    <property type="entry name" value="ARAC-FAMILY TRANSCRIPTIONAL REGULATOR"/>
    <property type="match status" value="1"/>
</dbReference>
<name>S0JCQ2_9ENTE</name>
<dbReference type="EMBL" id="AHYT01000010">
    <property type="protein sequence ID" value="EOT26360.1"/>
    <property type="molecule type" value="Genomic_DNA"/>
</dbReference>
<dbReference type="HOGENOM" id="CLU_000445_88_6_9"/>
<sequence>MTQDEIIEEDSTKLRQFFSHQFRFLTTERLPYIKGFGLDYSPKEYYWDAQKRQDSFVVFQYTLSGTGYLATKNKIYELNEQTFFLAELPNQFTYYRGAEEWSFVYIEFSKEFFQWLSLPLQIGTFPKEQVEKMVQQLHELRSEESNLYENSRCAYDLFLTMKEVLHTELSPVEKIKDYLEVHYKKNLSLDDLATIFALSKYQIIRAFEKEYQQTPINYLNNYRMIQSLRYLKEEMTVKEIAEAVGFADYNYFSRVFKKVMGQTPSSYRKEILRK</sequence>
<dbReference type="GO" id="GO:0043565">
    <property type="term" value="F:sequence-specific DNA binding"/>
    <property type="evidence" value="ECO:0007669"/>
    <property type="project" value="InterPro"/>
</dbReference>
<keyword evidence="6" id="KW-1185">Reference proteome</keyword>
<protein>
    <recommendedName>
        <fullName evidence="4">HTH araC/xylS-type domain-containing protein</fullName>
    </recommendedName>
</protein>
<keyword evidence="1" id="KW-0805">Transcription regulation</keyword>
<dbReference type="InterPro" id="IPR037923">
    <property type="entry name" value="HTH-like"/>
</dbReference>
<dbReference type="SUPFAM" id="SSF46689">
    <property type="entry name" value="Homeodomain-like"/>
    <property type="match status" value="2"/>
</dbReference>
<evidence type="ECO:0000313" key="6">
    <source>
        <dbReference type="Proteomes" id="UP000014136"/>
    </source>
</evidence>
<dbReference type="AlphaFoldDB" id="S0JCQ2"/>
<dbReference type="RefSeq" id="WP_016175896.1">
    <property type="nucleotide sequence ID" value="NZ_KE136390.1"/>
</dbReference>
<evidence type="ECO:0000256" key="3">
    <source>
        <dbReference type="ARBA" id="ARBA00023163"/>
    </source>
</evidence>
<dbReference type="PANTHER" id="PTHR43280:SF28">
    <property type="entry name" value="HTH-TYPE TRANSCRIPTIONAL ACTIVATOR RHAS"/>
    <property type="match status" value="1"/>
</dbReference>
<dbReference type="PRINTS" id="PR00032">
    <property type="entry name" value="HTHARAC"/>
</dbReference>
<dbReference type="InterPro" id="IPR018062">
    <property type="entry name" value="HTH_AraC-typ_CS"/>
</dbReference>
<dbReference type="STRING" id="41997.RV16_GL002009"/>
<evidence type="ECO:0000313" key="5">
    <source>
        <dbReference type="EMBL" id="EOT26360.1"/>
    </source>
</evidence>
<dbReference type="SMART" id="SM00342">
    <property type="entry name" value="HTH_ARAC"/>
    <property type="match status" value="1"/>
</dbReference>
<dbReference type="SUPFAM" id="SSF51215">
    <property type="entry name" value="Regulatory protein AraC"/>
    <property type="match status" value="1"/>
</dbReference>
<dbReference type="PROSITE" id="PS00041">
    <property type="entry name" value="HTH_ARAC_FAMILY_1"/>
    <property type="match status" value="1"/>
</dbReference>
<dbReference type="Proteomes" id="UP000014136">
    <property type="component" value="Unassembled WGS sequence"/>
</dbReference>
<accession>S0JCQ2</accession>
<evidence type="ECO:0000259" key="4">
    <source>
        <dbReference type="PROSITE" id="PS01124"/>
    </source>
</evidence>
<dbReference type="PROSITE" id="PS01124">
    <property type="entry name" value="HTH_ARAC_FAMILY_2"/>
    <property type="match status" value="1"/>
</dbReference>
<keyword evidence="3" id="KW-0804">Transcription</keyword>
<dbReference type="Pfam" id="PF12833">
    <property type="entry name" value="HTH_18"/>
    <property type="match status" value="1"/>
</dbReference>
<organism evidence="5 6">
    <name type="scientific">Enterococcus saccharolyticus subsp. saccharolyticus ATCC 43076</name>
    <dbReference type="NCBI Taxonomy" id="1139996"/>
    <lineage>
        <taxon>Bacteria</taxon>
        <taxon>Bacillati</taxon>
        <taxon>Bacillota</taxon>
        <taxon>Bacilli</taxon>
        <taxon>Lactobacillales</taxon>
        <taxon>Enterococcaceae</taxon>
        <taxon>Enterococcus</taxon>
    </lineage>
</organism>
<evidence type="ECO:0000256" key="1">
    <source>
        <dbReference type="ARBA" id="ARBA00023015"/>
    </source>
</evidence>
<keyword evidence="2" id="KW-0238">DNA-binding</keyword>
<reference evidence="5 6" key="1">
    <citation type="submission" date="2013-03" db="EMBL/GenBank/DDBJ databases">
        <title>The Genome Sequence of Enterococcus saccharolyticus ATCC_43076 (Illumina only assembly).</title>
        <authorList>
            <consortium name="The Broad Institute Genomics Platform"/>
            <consortium name="The Broad Institute Genome Sequencing Center for Infectious Disease"/>
            <person name="Earl A."/>
            <person name="Russ C."/>
            <person name="Gilmore M."/>
            <person name="Surin D."/>
            <person name="Walker B."/>
            <person name="Young S."/>
            <person name="Zeng Q."/>
            <person name="Gargeya S."/>
            <person name="Fitzgerald M."/>
            <person name="Haas B."/>
            <person name="Abouelleil A."/>
            <person name="Allen A.W."/>
            <person name="Alvarado L."/>
            <person name="Arachchi H.M."/>
            <person name="Berlin A.M."/>
            <person name="Chapman S.B."/>
            <person name="Gainer-Dewar J."/>
            <person name="Goldberg J."/>
            <person name="Griggs A."/>
            <person name="Gujja S."/>
            <person name="Hansen M."/>
            <person name="Howarth C."/>
            <person name="Imamovic A."/>
            <person name="Ireland A."/>
            <person name="Larimer J."/>
            <person name="McCowan C."/>
            <person name="Murphy C."/>
            <person name="Pearson M."/>
            <person name="Poon T.W."/>
            <person name="Priest M."/>
            <person name="Roberts A."/>
            <person name="Saif S."/>
            <person name="Shea T."/>
            <person name="Sisk P."/>
            <person name="Sykes S."/>
            <person name="Wortman J."/>
            <person name="Nusbaum C."/>
            <person name="Birren B."/>
        </authorList>
    </citation>
    <scope>NUCLEOTIDE SEQUENCE [LARGE SCALE GENOMIC DNA]</scope>
    <source>
        <strain evidence="5 6">ATCC 43076</strain>
    </source>
</reference>
<comment type="caution">
    <text evidence="5">The sequence shown here is derived from an EMBL/GenBank/DDBJ whole genome shotgun (WGS) entry which is preliminary data.</text>
</comment>
<dbReference type="InterPro" id="IPR020449">
    <property type="entry name" value="Tscrpt_reg_AraC-type_HTH"/>
</dbReference>
<dbReference type="InterPro" id="IPR018060">
    <property type="entry name" value="HTH_AraC"/>
</dbReference>